<evidence type="ECO:0000313" key="3">
    <source>
        <dbReference type="RefSeq" id="XP_022824009.1"/>
    </source>
</evidence>
<feature type="transmembrane region" description="Helical" evidence="1">
    <location>
        <begin position="215"/>
        <end position="236"/>
    </location>
</feature>
<keyword evidence="1" id="KW-1133">Transmembrane helix</keyword>
<dbReference type="RefSeq" id="XP_022824009.1">
    <property type="nucleotide sequence ID" value="XM_022968241.1"/>
</dbReference>
<organism evidence="2 3">
    <name type="scientific">Spodoptera litura</name>
    <name type="common">Asian cotton leafworm</name>
    <dbReference type="NCBI Taxonomy" id="69820"/>
    <lineage>
        <taxon>Eukaryota</taxon>
        <taxon>Metazoa</taxon>
        <taxon>Ecdysozoa</taxon>
        <taxon>Arthropoda</taxon>
        <taxon>Hexapoda</taxon>
        <taxon>Insecta</taxon>
        <taxon>Pterygota</taxon>
        <taxon>Neoptera</taxon>
        <taxon>Endopterygota</taxon>
        <taxon>Lepidoptera</taxon>
        <taxon>Glossata</taxon>
        <taxon>Ditrysia</taxon>
        <taxon>Noctuoidea</taxon>
        <taxon>Noctuidae</taxon>
        <taxon>Amphipyrinae</taxon>
        <taxon>Spodoptera</taxon>
    </lineage>
</organism>
<protein>
    <submittedName>
        <fullName evidence="3">Uncharacterized protein LOC111354705</fullName>
    </submittedName>
</protein>
<dbReference type="OrthoDB" id="7477989at2759"/>
<accession>A0A9J7ISA1</accession>
<dbReference type="KEGG" id="sliu:111354705"/>
<keyword evidence="2" id="KW-1185">Reference proteome</keyword>
<evidence type="ECO:0000256" key="1">
    <source>
        <dbReference type="SAM" id="Phobius"/>
    </source>
</evidence>
<name>A0A9J7ISA1_SPOLT</name>
<keyword evidence="1" id="KW-0812">Transmembrane</keyword>
<proteinExistence type="predicted"/>
<keyword evidence="1" id="KW-0472">Membrane</keyword>
<evidence type="ECO:0000313" key="2">
    <source>
        <dbReference type="Proteomes" id="UP000301870"/>
    </source>
</evidence>
<gene>
    <name evidence="3" type="primary">LOC111354705</name>
</gene>
<sequence>MLLVTGEKIFEIPQEHNQDNVFIVTVNGLLERYVRRNGSHFDYPPFKYIVGEIITVSCETKLKYPLQFYFGAHNDSAAIKDRTVRVFGLHRPNILYEYLRGNIWTTVYQYSVDEIISLGCVLNILPEENYKFEWTVNGVASNKFGYIDKLSGMKYSVENITKRLTENYDKKVIKCIAYKNSNKLDFAQVKLQLKDTSNSENLEADINTYKTIPLILLYLAVCVAFITIMIYSLIFWRKRAKMARLLNNPYDNISNQNVSPIPPFPPQWDENDHYTKIDEGVMQENYSYGNNNKMPKYPNLRQSHAPSENHYTEIDDYFKTPHKSASKNVYQDINVNKTVNLNDNKDTYDKLRRDDKLNKQNTDKPGIYEAVHEKHNKVDQQNLGDYKNINAMTTINDSAYAYAYDTRPVDAKYRNKDKRALDYDVPYSISDVSRENEFYVGPDTPKT</sequence>
<dbReference type="AlphaFoldDB" id="A0A9J7ISA1"/>
<reference evidence="3" key="1">
    <citation type="submission" date="2025-08" db="UniProtKB">
        <authorList>
            <consortium name="RefSeq"/>
        </authorList>
    </citation>
    <scope>IDENTIFICATION</scope>
    <source>
        <strain evidence="3">Ishihara</strain>
        <tissue evidence="3">Whole body</tissue>
    </source>
</reference>
<dbReference type="Proteomes" id="UP000301870">
    <property type="component" value="Chromosome 19"/>
</dbReference>
<dbReference type="GeneID" id="111354705"/>